<keyword evidence="2" id="KW-1185">Reference proteome</keyword>
<evidence type="ECO:0000313" key="1">
    <source>
        <dbReference type="EMBL" id="AXB44706.1"/>
    </source>
</evidence>
<dbReference type="EMBL" id="CP015163">
    <property type="protein sequence ID" value="AXB44706.1"/>
    <property type="molecule type" value="Genomic_DNA"/>
</dbReference>
<protein>
    <recommendedName>
        <fullName evidence="3">UDP-N-acetylglucosamine kinase</fullName>
    </recommendedName>
</protein>
<dbReference type="InterPro" id="IPR027417">
    <property type="entry name" value="P-loop_NTPase"/>
</dbReference>
<reference evidence="1 2" key="1">
    <citation type="submission" date="2016-04" db="EMBL/GenBank/DDBJ databases">
        <title>Complete genome sequence and analysis of deep-sea sediment isolate, Amycolatopsis sp. WP1.</title>
        <authorList>
            <person name="Wang H."/>
            <person name="Chen S."/>
            <person name="Wu Q."/>
        </authorList>
    </citation>
    <scope>NUCLEOTIDE SEQUENCE [LARGE SCALE GENOMIC DNA]</scope>
    <source>
        <strain evidence="1 2">WP1</strain>
    </source>
</reference>
<dbReference type="KEGG" id="aab:A4R43_21180"/>
<accession>A0A344L9I2</accession>
<gene>
    <name evidence="1" type="ORF">A4R43_21180</name>
</gene>
<dbReference type="Gene3D" id="3.40.50.300">
    <property type="entry name" value="P-loop containing nucleotide triphosphate hydrolases"/>
    <property type="match status" value="1"/>
</dbReference>
<evidence type="ECO:0000313" key="2">
    <source>
        <dbReference type="Proteomes" id="UP000250434"/>
    </source>
</evidence>
<organism evidence="1 2">
    <name type="scientific">Amycolatopsis albispora</name>
    <dbReference type="NCBI Taxonomy" id="1804986"/>
    <lineage>
        <taxon>Bacteria</taxon>
        <taxon>Bacillati</taxon>
        <taxon>Actinomycetota</taxon>
        <taxon>Actinomycetes</taxon>
        <taxon>Pseudonocardiales</taxon>
        <taxon>Pseudonocardiaceae</taxon>
        <taxon>Amycolatopsis</taxon>
    </lineage>
</organism>
<evidence type="ECO:0008006" key="3">
    <source>
        <dbReference type="Google" id="ProtNLM"/>
    </source>
</evidence>
<sequence>MAGDPAGEPMTRFVHLNGPSAVGKSTLARRYAEAHPGVLNLDIDQVVSLIGGWRDDFYGTLGPARELAISMAETHLRSGHDVVMPQLVTNVEQAGRFEAAAARAGAEYREVVLTVGKAEMATRFDGRVASGHHRDIDDLVVRQGGRVVLARIHDHLTAYLAERPEALLVPTDDLDADGTYEAFVAALA</sequence>
<dbReference type="OrthoDB" id="7837405at2"/>
<dbReference type="Proteomes" id="UP000250434">
    <property type="component" value="Chromosome"/>
</dbReference>
<proteinExistence type="predicted"/>
<dbReference type="SUPFAM" id="SSF52540">
    <property type="entry name" value="P-loop containing nucleoside triphosphate hydrolases"/>
    <property type="match status" value="1"/>
</dbReference>
<dbReference type="Pfam" id="PF13671">
    <property type="entry name" value="AAA_33"/>
    <property type="match status" value="1"/>
</dbReference>
<dbReference type="AlphaFoldDB" id="A0A344L9I2"/>
<name>A0A344L9I2_9PSEU</name>